<evidence type="ECO:0000256" key="1">
    <source>
        <dbReference type="SAM" id="MobiDB-lite"/>
    </source>
</evidence>
<organism evidence="2 3">
    <name type="scientific">Coccomyxa viridis</name>
    <dbReference type="NCBI Taxonomy" id="1274662"/>
    <lineage>
        <taxon>Eukaryota</taxon>
        <taxon>Viridiplantae</taxon>
        <taxon>Chlorophyta</taxon>
        <taxon>core chlorophytes</taxon>
        <taxon>Trebouxiophyceae</taxon>
        <taxon>Trebouxiophyceae incertae sedis</taxon>
        <taxon>Coccomyxaceae</taxon>
        <taxon>Coccomyxa</taxon>
    </lineage>
</organism>
<feature type="compositionally biased region" description="Polar residues" evidence="1">
    <location>
        <begin position="126"/>
        <end position="144"/>
    </location>
</feature>
<keyword evidence="3" id="KW-1185">Reference proteome</keyword>
<feature type="compositionally biased region" description="Basic and acidic residues" evidence="1">
    <location>
        <begin position="240"/>
        <end position="251"/>
    </location>
</feature>
<dbReference type="PANTHER" id="PTHR36807:SF2">
    <property type="entry name" value="PHOSPHOGLYCOLATE PHOSPHATASE"/>
    <property type="match status" value="1"/>
</dbReference>
<comment type="caution">
    <text evidence="2">The sequence shown here is derived from an EMBL/GenBank/DDBJ whole genome shotgun (WGS) entry which is preliminary data.</text>
</comment>
<dbReference type="EMBL" id="CAXHTA020000006">
    <property type="protein sequence ID" value="CAL5221941.1"/>
    <property type="molecule type" value="Genomic_DNA"/>
</dbReference>
<feature type="region of interest" description="Disordered" evidence="1">
    <location>
        <begin position="1"/>
        <end position="23"/>
    </location>
</feature>
<feature type="compositionally biased region" description="Low complexity" evidence="1">
    <location>
        <begin position="464"/>
        <end position="479"/>
    </location>
</feature>
<name>A0ABP1FPV0_9CHLO</name>
<proteinExistence type="predicted"/>
<protein>
    <submittedName>
        <fullName evidence="2">G4217 protein</fullName>
    </submittedName>
</protein>
<dbReference type="InterPro" id="IPR022552">
    <property type="entry name" value="UPF_Ycf55"/>
</dbReference>
<gene>
    <name evidence="2" type="primary">g4217</name>
    <name evidence="2" type="ORF">VP750_LOCUS3600</name>
</gene>
<feature type="compositionally biased region" description="Basic and acidic residues" evidence="1">
    <location>
        <begin position="386"/>
        <end position="402"/>
    </location>
</feature>
<feature type="compositionally biased region" description="Polar residues" evidence="1">
    <location>
        <begin position="526"/>
        <end position="538"/>
    </location>
</feature>
<reference evidence="2 3" key="1">
    <citation type="submission" date="2024-06" db="EMBL/GenBank/DDBJ databases">
        <authorList>
            <person name="Kraege A."/>
            <person name="Thomma B."/>
        </authorList>
    </citation>
    <scope>NUCLEOTIDE SEQUENCE [LARGE SCALE GENOMIC DNA]</scope>
</reference>
<accession>A0ABP1FPV0</accession>
<evidence type="ECO:0000313" key="2">
    <source>
        <dbReference type="EMBL" id="CAL5221941.1"/>
    </source>
</evidence>
<feature type="region of interest" description="Disordered" evidence="1">
    <location>
        <begin position="374"/>
        <end position="402"/>
    </location>
</feature>
<feature type="compositionally biased region" description="Polar residues" evidence="1">
    <location>
        <begin position="204"/>
        <end position="214"/>
    </location>
</feature>
<dbReference type="PANTHER" id="PTHR36807">
    <property type="entry name" value="PHOSPHOGLYCOLATE PHOSPHATASE"/>
    <property type="match status" value="1"/>
</dbReference>
<dbReference type="Pfam" id="PF12452">
    <property type="entry name" value="DUF3685"/>
    <property type="match status" value="1"/>
</dbReference>
<feature type="region of interest" description="Disordered" evidence="1">
    <location>
        <begin position="181"/>
        <end position="251"/>
    </location>
</feature>
<evidence type="ECO:0000313" key="3">
    <source>
        <dbReference type="Proteomes" id="UP001497392"/>
    </source>
</evidence>
<feature type="region of interest" description="Disordered" evidence="1">
    <location>
        <begin position="429"/>
        <end position="538"/>
    </location>
</feature>
<feature type="compositionally biased region" description="Polar residues" evidence="1">
    <location>
        <begin position="494"/>
        <end position="503"/>
    </location>
</feature>
<sequence>MHAAVWPRRSGRCHTNQAHAAPDWRRRKPANLREKRNLRKLHTMPHAIDSDLLGHVVAAQAALSTAGLIFASAALGLVGGRRMASSEDASGFQSASDNLRRALHVPAPSSRELPTSSVGSIGAPSSRHTVSMQTASAETAQMTQEAEDRSVPMSSQSDSRDDTSSFPAAEQLWERAWKAFEEPEQKQGLSRPETQPGTLAGEQQLDSQPQSSFPSLAARFFGSRSAPQDRRKRGAQPEQFPERAGRPDQDVWAKPQLALQGIAPAARVRLLACALASIEKQISALPDALDTASPEQWRLATQAITASCAVTSARAWVGYIPQGLVEDAQDAQQQLAAHDAIAGDPQTPAGASTCSSFGQLLTEALPSEVQSLLKPVTQPAKSNKSRAGDNESRELNPLESLQTEKARIHGALVSYLTCGWQASNASQSYQTESRSESADSRTTVFDQPSVSRDQGEVSVSGRNAEQSSESLAQQQRQAQTVGEPQLRHVKAVIEQQQPSSSDTRVQRSRRAEAMAALEGRHPSMSPGGSTQGQPGAMQQTPMVLRCGAAVLQDMAVAVADAAADAYLAEAGVRKGGGSQGSPDPGSAADTWLLVLHPRLTTTRSLERFRNQVAMQRWMEANFGSVAAMYEDRHQLWGFNHKGRLLQRSLPARRAQELGSLTGLRSYYSTALEAFDFLAPLLERVFSRIGDAVSWLLVRLIGRSLGLVYRGVRESLVPRQRPPVAKKGRLPRWAPL</sequence>
<dbReference type="Proteomes" id="UP001497392">
    <property type="component" value="Unassembled WGS sequence"/>
</dbReference>
<feature type="region of interest" description="Disordered" evidence="1">
    <location>
        <begin position="106"/>
        <end position="166"/>
    </location>
</feature>
<feature type="compositionally biased region" description="Polar residues" evidence="1">
    <location>
        <begin position="440"/>
        <end position="452"/>
    </location>
</feature>